<protein>
    <submittedName>
        <fullName evidence="2">VOC family protein</fullName>
    </submittedName>
</protein>
<evidence type="ECO:0000259" key="1">
    <source>
        <dbReference type="PROSITE" id="PS51819"/>
    </source>
</evidence>
<evidence type="ECO:0000313" key="3">
    <source>
        <dbReference type="Proteomes" id="UP001597090"/>
    </source>
</evidence>
<dbReference type="SUPFAM" id="SSF54593">
    <property type="entry name" value="Glyoxalase/Bleomycin resistance protein/Dihydroxybiphenyl dioxygenase"/>
    <property type="match status" value="1"/>
</dbReference>
<dbReference type="Gene3D" id="3.10.180.10">
    <property type="entry name" value="2,3-Dihydroxybiphenyl 1,2-Dioxygenase, domain 1"/>
    <property type="match status" value="1"/>
</dbReference>
<feature type="domain" description="VOC" evidence="1">
    <location>
        <begin position="5"/>
        <end position="127"/>
    </location>
</feature>
<sequence>MNFPQPGVAVAFVYVSDRERALSFYCDTLGLRLRSSDAFGDFIDFGAALLRMTVMGPEYKAQPHPVLGWNVDDLASAADVLRQRGIVFTFHEGMGQDEAGIWTSPDARTKVAFFADPDGNVLTLSQG</sequence>
<accession>A0ABW2YQR8</accession>
<gene>
    <name evidence="2" type="ORF">ACFQZQ_13180</name>
</gene>
<keyword evidence="3" id="KW-1185">Reference proteome</keyword>
<reference evidence="3" key="1">
    <citation type="journal article" date="2019" name="Int. J. Syst. Evol. Microbiol.">
        <title>The Global Catalogue of Microorganisms (GCM) 10K type strain sequencing project: providing services to taxonomists for standard genome sequencing and annotation.</title>
        <authorList>
            <consortium name="The Broad Institute Genomics Platform"/>
            <consortium name="The Broad Institute Genome Sequencing Center for Infectious Disease"/>
            <person name="Wu L."/>
            <person name="Ma J."/>
        </authorList>
    </citation>
    <scope>NUCLEOTIDE SEQUENCE [LARGE SCALE GENOMIC DNA]</scope>
    <source>
        <strain evidence="3">CCUG 55491</strain>
    </source>
</reference>
<comment type="caution">
    <text evidence="2">The sequence shown here is derived from an EMBL/GenBank/DDBJ whole genome shotgun (WGS) entry which is preliminary data.</text>
</comment>
<dbReference type="PROSITE" id="PS51819">
    <property type="entry name" value="VOC"/>
    <property type="match status" value="1"/>
</dbReference>
<name>A0ABW2YQR8_9GAMM</name>
<dbReference type="InterPro" id="IPR004360">
    <property type="entry name" value="Glyas_Fos-R_dOase_dom"/>
</dbReference>
<proteinExistence type="predicted"/>
<dbReference type="InterPro" id="IPR037523">
    <property type="entry name" value="VOC_core"/>
</dbReference>
<dbReference type="EMBL" id="JBHTIH010000007">
    <property type="protein sequence ID" value="MFD0740231.1"/>
    <property type="molecule type" value="Genomic_DNA"/>
</dbReference>
<dbReference type="RefSeq" id="WP_386813346.1">
    <property type="nucleotide sequence ID" value="NZ_JBHTIH010000007.1"/>
</dbReference>
<dbReference type="Proteomes" id="UP001597090">
    <property type="component" value="Unassembled WGS sequence"/>
</dbReference>
<dbReference type="InterPro" id="IPR029068">
    <property type="entry name" value="Glyas_Bleomycin-R_OHBP_Dase"/>
</dbReference>
<organism evidence="2 3">
    <name type="scientific">Lysobacter koreensis</name>
    <dbReference type="NCBI Taxonomy" id="266122"/>
    <lineage>
        <taxon>Bacteria</taxon>
        <taxon>Pseudomonadati</taxon>
        <taxon>Pseudomonadota</taxon>
        <taxon>Gammaproteobacteria</taxon>
        <taxon>Lysobacterales</taxon>
        <taxon>Lysobacteraceae</taxon>
        <taxon>Lysobacter</taxon>
    </lineage>
</organism>
<dbReference type="Pfam" id="PF00903">
    <property type="entry name" value="Glyoxalase"/>
    <property type="match status" value="1"/>
</dbReference>
<evidence type="ECO:0000313" key="2">
    <source>
        <dbReference type="EMBL" id="MFD0740231.1"/>
    </source>
</evidence>